<evidence type="ECO:0000256" key="7">
    <source>
        <dbReference type="ARBA" id="ARBA00022993"/>
    </source>
</evidence>
<evidence type="ECO:0000313" key="11">
    <source>
        <dbReference type="Proteomes" id="UP000501830"/>
    </source>
</evidence>
<keyword evidence="5 8" id="KW-0418">Kinase</keyword>
<dbReference type="SUPFAM" id="SSF52540">
    <property type="entry name" value="P-loop containing nucleoside triphosphate hydrolases"/>
    <property type="match status" value="1"/>
</dbReference>
<evidence type="ECO:0000256" key="3">
    <source>
        <dbReference type="ARBA" id="ARBA00022679"/>
    </source>
</evidence>
<dbReference type="PROSITE" id="PS51219">
    <property type="entry name" value="DPCK"/>
    <property type="match status" value="1"/>
</dbReference>
<evidence type="ECO:0000256" key="5">
    <source>
        <dbReference type="ARBA" id="ARBA00022777"/>
    </source>
</evidence>
<dbReference type="HAMAP" id="MF_00376">
    <property type="entry name" value="Dephospho_CoA_kinase"/>
    <property type="match status" value="1"/>
</dbReference>
<dbReference type="FunFam" id="3.40.50.300:FF:000991">
    <property type="entry name" value="Dephospho-CoA kinase"/>
    <property type="match status" value="1"/>
</dbReference>
<feature type="binding site" evidence="8">
    <location>
        <begin position="12"/>
        <end position="17"/>
    </location>
    <ligand>
        <name>ATP</name>
        <dbReference type="ChEBI" id="CHEBI:30616"/>
    </ligand>
</feature>
<dbReference type="EMBL" id="CP049889">
    <property type="protein sequence ID" value="QIK51128.1"/>
    <property type="molecule type" value="Genomic_DNA"/>
</dbReference>
<sequence length="198" mass="21997">MTYILGLTGGIATGKSTVSRYFSDKGYAVVDADVVARRVVEPGTEGLANIVAHFGTEIIQKDGTLNREKLGAMIFSDAEKRETLNNLLSAQIRRTIMADTETLVNANQPLIVLDIPLLYEAGYETHCDAVMVVYTTEAVQLERLMARNNLTEEEALNRIASQEPIETKKDRADIVIDNNGPLNHTYEQVETWLKNNII</sequence>
<keyword evidence="3 8" id="KW-0808">Transferase</keyword>
<gene>
    <name evidence="8" type="primary">coaE</name>
    <name evidence="10" type="ORF">G7058_03055</name>
</gene>
<dbReference type="EC" id="2.7.1.24" evidence="8 9"/>
<evidence type="ECO:0000256" key="6">
    <source>
        <dbReference type="ARBA" id="ARBA00022840"/>
    </source>
</evidence>
<dbReference type="GO" id="GO:0004140">
    <property type="term" value="F:dephospho-CoA kinase activity"/>
    <property type="evidence" value="ECO:0007669"/>
    <property type="project" value="UniProtKB-UniRule"/>
</dbReference>
<evidence type="ECO:0000256" key="8">
    <source>
        <dbReference type="HAMAP-Rule" id="MF_00376"/>
    </source>
</evidence>
<protein>
    <recommendedName>
        <fullName evidence="8 9">Dephospho-CoA kinase</fullName>
        <ecNumber evidence="8 9">2.7.1.24</ecNumber>
    </recommendedName>
    <alternativeName>
        <fullName evidence="8">Dephosphocoenzyme A kinase</fullName>
    </alternativeName>
</protein>
<dbReference type="Proteomes" id="UP000501830">
    <property type="component" value="Chromosome"/>
</dbReference>
<evidence type="ECO:0000256" key="1">
    <source>
        <dbReference type="ARBA" id="ARBA00009018"/>
    </source>
</evidence>
<evidence type="ECO:0000256" key="2">
    <source>
        <dbReference type="ARBA" id="ARBA00022490"/>
    </source>
</evidence>
<accession>A0A6G7WG14</accession>
<proteinExistence type="inferred from homology"/>
<reference evidence="10 11" key="1">
    <citation type="journal article" date="2017" name="Int. J. Syst. Evol. Microbiol.">
        <title>Jeotgalibaca porci sp. nov. and Jeotgalibaca arthritidis sp. nov., isolated from pigs, and emended description of the genus Jeotgalibaca.</title>
        <authorList>
            <person name="Zamora L."/>
            <person name="Perez-Sancho M."/>
            <person name="Dominguez L."/>
            <person name="Fernandez-Garayzabal J.F."/>
            <person name="Vela A.I."/>
        </authorList>
    </citation>
    <scope>NUCLEOTIDE SEQUENCE [LARGE SCALE GENOMIC DNA]</scope>
    <source>
        <strain evidence="10 11">CCUG 69148</strain>
    </source>
</reference>
<comment type="subcellular location">
    <subcellularLocation>
        <location evidence="8">Cytoplasm</location>
    </subcellularLocation>
</comment>
<dbReference type="UniPathway" id="UPA00241">
    <property type="reaction ID" value="UER00356"/>
</dbReference>
<evidence type="ECO:0000313" key="10">
    <source>
        <dbReference type="EMBL" id="QIK51128.1"/>
    </source>
</evidence>
<dbReference type="PANTHER" id="PTHR10695:SF46">
    <property type="entry name" value="BIFUNCTIONAL COENZYME A SYNTHASE-RELATED"/>
    <property type="match status" value="1"/>
</dbReference>
<name>A0A6G7WG14_9LACT</name>
<dbReference type="InterPro" id="IPR027417">
    <property type="entry name" value="P-loop_NTPase"/>
</dbReference>
<comment type="similarity">
    <text evidence="1 8">Belongs to the CoaE family.</text>
</comment>
<dbReference type="RefSeq" id="WP_166062176.1">
    <property type="nucleotide sequence ID" value="NZ_CP049889.1"/>
</dbReference>
<evidence type="ECO:0000256" key="9">
    <source>
        <dbReference type="NCBIfam" id="TIGR00152"/>
    </source>
</evidence>
<comment type="function">
    <text evidence="8">Catalyzes the phosphorylation of the 3'-hydroxyl group of dephosphocoenzyme A to form coenzyme A.</text>
</comment>
<keyword evidence="6 8" id="KW-0067">ATP-binding</keyword>
<comment type="catalytic activity">
    <reaction evidence="8">
        <text>3'-dephospho-CoA + ATP = ADP + CoA + H(+)</text>
        <dbReference type="Rhea" id="RHEA:18245"/>
        <dbReference type="ChEBI" id="CHEBI:15378"/>
        <dbReference type="ChEBI" id="CHEBI:30616"/>
        <dbReference type="ChEBI" id="CHEBI:57287"/>
        <dbReference type="ChEBI" id="CHEBI:57328"/>
        <dbReference type="ChEBI" id="CHEBI:456216"/>
        <dbReference type="EC" id="2.7.1.24"/>
    </reaction>
</comment>
<dbReference type="Gene3D" id="3.40.50.300">
    <property type="entry name" value="P-loop containing nucleotide triphosphate hydrolases"/>
    <property type="match status" value="1"/>
</dbReference>
<dbReference type="InterPro" id="IPR001977">
    <property type="entry name" value="Depp_CoAkinase"/>
</dbReference>
<dbReference type="AlphaFoldDB" id="A0A6G7WG14"/>
<keyword evidence="4 8" id="KW-0547">Nucleotide-binding</keyword>
<keyword evidence="2 8" id="KW-0963">Cytoplasm</keyword>
<dbReference type="PANTHER" id="PTHR10695">
    <property type="entry name" value="DEPHOSPHO-COA KINASE-RELATED"/>
    <property type="match status" value="1"/>
</dbReference>
<keyword evidence="11" id="KW-1185">Reference proteome</keyword>
<dbReference type="GO" id="GO:0005737">
    <property type="term" value="C:cytoplasm"/>
    <property type="evidence" value="ECO:0007669"/>
    <property type="project" value="UniProtKB-SubCell"/>
</dbReference>
<dbReference type="GO" id="GO:0005524">
    <property type="term" value="F:ATP binding"/>
    <property type="evidence" value="ECO:0007669"/>
    <property type="project" value="UniProtKB-UniRule"/>
</dbReference>
<dbReference type="CDD" id="cd02022">
    <property type="entry name" value="DPCK"/>
    <property type="match status" value="1"/>
</dbReference>
<organism evidence="10 11">
    <name type="scientific">Jeotgalibaca porci</name>
    <dbReference type="NCBI Taxonomy" id="1868793"/>
    <lineage>
        <taxon>Bacteria</taxon>
        <taxon>Bacillati</taxon>
        <taxon>Bacillota</taxon>
        <taxon>Bacilli</taxon>
        <taxon>Lactobacillales</taxon>
        <taxon>Carnobacteriaceae</taxon>
        <taxon>Jeotgalibaca</taxon>
    </lineage>
</organism>
<dbReference type="Pfam" id="PF01121">
    <property type="entry name" value="CoaE"/>
    <property type="match status" value="1"/>
</dbReference>
<keyword evidence="7 8" id="KW-0173">Coenzyme A biosynthesis</keyword>
<evidence type="ECO:0000256" key="4">
    <source>
        <dbReference type="ARBA" id="ARBA00022741"/>
    </source>
</evidence>
<comment type="pathway">
    <text evidence="8">Cofactor biosynthesis; coenzyme A biosynthesis; CoA from (R)-pantothenate: step 5/5.</text>
</comment>
<dbReference type="NCBIfam" id="TIGR00152">
    <property type="entry name" value="dephospho-CoA kinase"/>
    <property type="match status" value="1"/>
</dbReference>
<dbReference type="GO" id="GO:0015937">
    <property type="term" value="P:coenzyme A biosynthetic process"/>
    <property type="evidence" value="ECO:0007669"/>
    <property type="project" value="UniProtKB-UniRule"/>
</dbReference>
<dbReference type="KEGG" id="jpo:G7058_03055"/>
<dbReference type="GeneID" id="94552243"/>